<dbReference type="InterPro" id="IPR029021">
    <property type="entry name" value="Prot-tyrosine_phosphatase-like"/>
</dbReference>
<dbReference type="GO" id="GO:0016787">
    <property type="term" value="F:hydrolase activity"/>
    <property type="evidence" value="ECO:0007669"/>
    <property type="project" value="UniProtKB-KW"/>
</dbReference>
<evidence type="ECO:0008006" key="6">
    <source>
        <dbReference type="Google" id="ProtNLM"/>
    </source>
</evidence>
<dbReference type="InterPro" id="IPR016130">
    <property type="entry name" value="Tyr_Pase_AS"/>
</dbReference>
<feature type="domain" description="Tyrosine specific protein phosphatases" evidence="3">
    <location>
        <begin position="79"/>
        <end position="128"/>
    </location>
</feature>
<dbReference type="FunFam" id="3.90.190.10:FF:000157">
    <property type="entry name" value="Protein-tyrosine phosphatase"/>
    <property type="match status" value="1"/>
</dbReference>
<dbReference type="CDD" id="cd14498">
    <property type="entry name" value="DSP"/>
    <property type="match status" value="1"/>
</dbReference>
<dbReference type="InterPro" id="IPR000387">
    <property type="entry name" value="Tyr_Pase_dom"/>
</dbReference>
<dbReference type="SUPFAM" id="SSF52799">
    <property type="entry name" value="(Phosphotyrosine protein) phosphatases II"/>
    <property type="match status" value="1"/>
</dbReference>
<dbReference type="InterPro" id="IPR020422">
    <property type="entry name" value="TYR_PHOSPHATASE_DUAL_dom"/>
</dbReference>
<keyword evidence="1" id="KW-0378">Hydrolase</keyword>
<evidence type="ECO:0000313" key="4">
    <source>
        <dbReference type="EMBL" id="BBO70347.1"/>
    </source>
</evidence>
<dbReference type="Proteomes" id="UP000427906">
    <property type="component" value="Chromosome"/>
</dbReference>
<evidence type="ECO:0000313" key="5">
    <source>
        <dbReference type="Proteomes" id="UP000427906"/>
    </source>
</evidence>
<dbReference type="InterPro" id="IPR050561">
    <property type="entry name" value="PTP"/>
</dbReference>
<reference evidence="4 5" key="1">
    <citation type="submission" date="2019-11" db="EMBL/GenBank/DDBJ databases">
        <title>Comparative genomics of hydrocarbon-degrading Desulfosarcina strains.</title>
        <authorList>
            <person name="Watanabe M."/>
            <person name="Kojima H."/>
            <person name="Fukui M."/>
        </authorList>
    </citation>
    <scope>NUCLEOTIDE SEQUENCE [LARGE SCALE GENOMIC DNA]</scope>
    <source>
        <strain evidence="4 5">PL12</strain>
    </source>
</reference>
<feature type="domain" description="Tyrosine-protein phosphatase" evidence="2">
    <location>
        <begin position="9"/>
        <end position="156"/>
    </location>
</feature>
<dbReference type="KEGG" id="dalk:DSCA_42770"/>
<dbReference type="EMBL" id="AP021874">
    <property type="protein sequence ID" value="BBO70347.1"/>
    <property type="molecule type" value="Genomic_DNA"/>
</dbReference>
<dbReference type="Pfam" id="PF22785">
    <property type="entry name" value="Tc-R-P"/>
    <property type="match status" value="1"/>
</dbReference>
<evidence type="ECO:0000259" key="3">
    <source>
        <dbReference type="PROSITE" id="PS50056"/>
    </source>
</evidence>
<dbReference type="PROSITE" id="PS00383">
    <property type="entry name" value="TYR_PHOSPHATASE_1"/>
    <property type="match status" value="1"/>
</dbReference>
<name>A0A5K7Z0J7_9BACT</name>
<protein>
    <recommendedName>
        <fullName evidence="6">Tyrosine specific protein phosphatases domain-containing protein</fullName>
    </recommendedName>
</protein>
<dbReference type="SMART" id="SM00195">
    <property type="entry name" value="DSPc"/>
    <property type="match status" value="1"/>
</dbReference>
<dbReference type="RefSeq" id="WP_167527889.1">
    <property type="nucleotide sequence ID" value="NZ_AP021874.1"/>
</dbReference>
<proteinExistence type="predicted"/>
<dbReference type="AlphaFoldDB" id="A0A5K7Z0J7"/>
<dbReference type="PROSITE" id="PS50056">
    <property type="entry name" value="TYR_PHOSPHATASE_2"/>
    <property type="match status" value="1"/>
</dbReference>
<gene>
    <name evidence="4" type="ORF">DSCA_42770</name>
</gene>
<accession>A0A5K7Z0J7</accession>
<sequence length="185" mass="21040">MTPKATTTYPLKWITPDMAVGYAPHSRADIEALKACGIEAVLNLCAECYDLNEIEAAEGLEVHWLPVADEDAPDSDLAQQAIQWLNGILAQHKKVLVHCRFGIGRTGTMVTAWLLDQGYTLEDAQDMLGHTPAKPNSRRQWDFLDAYSRSIGKPAVKRPPDLEQRRSRLGRFFRKYARMNDWWTR</sequence>
<evidence type="ECO:0000259" key="2">
    <source>
        <dbReference type="PROSITE" id="PS50054"/>
    </source>
</evidence>
<keyword evidence="5" id="KW-1185">Reference proteome</keyword>
<evidence type="ECO:0000256" key="1">
    <source>
        <dbReference type="ARBA" id="ARBA00022801"/>
    </source>
</evidence>
<dbReference type="PANTHER" id="PTHR23339">
    <property type="entry name" value="TYROSINE SPECIFIC PROTEIN PHOSPHATASE AND DUAL SPECIFICITY PROTEIN PHOSPHATASE"/>
    <property type="match status" value="1"/>
</dbReference>
<organism evidence="4 5">
    <name type="scientific">Desulfosarcina alkanivorans</name>
    <dbReference type="NCBI Taxonomy" id="571177"/>
    <lineage>
        <taxon>Bacteria</taxon>
        <taxon>Pseudomonadati</taxon>
        <taxon>Thermodesulfobacteriota</taxon>
        <taxon>Desulfobacteria</taxon>
        <taxon>Desulfobacterales</taxon>
        <taxon>Desulfosarcinaceae</taxon>
        <taxon>Desulfosarcina</taxon>
    </lineage>
</organism>
<dbReference type="Gene3D" id="3.90.190.10">
    <property type="entry name" value="Protein tyrosine phosphatase superfamily"/>
    <property type="match status" value="1"/>
</dbReference>
<dbReference type="PROSITE" id="PS50054">
    <property type="entry name" value="TYR_PHOSPHATASE_DUAL"/>
    <property type="match status" value="1"/>
</dbReference>